<keyword evidence="2" id="KW-1185">Reference proteome</keyword>
<accession>A0ABQ6BN01</accession>
<proteinExistence type="predicted"/>
<gene>
    <name evidence="1" type="ORF">GCM10007859_26710</name>
</gene>
<protein>
    <submittedName>
        <fullName evidence="1">Uncharacterized protein</fullName>
    </submittedName>
</protein>
<evidence type="ECO:0000313" key="2">
    <source>
        <dbReference type="Proteomes" id="UP001156921"/>
    </source>
</evidence>
<comment type="caution">
    <text evidence="1">The sequence shown here is derived from an EMBL/GenBank/DDBJ whole genome shotgun (WGS) entry which is preliminary data.</text>
</comment>
<name>A0ABQ6BN01_9CAUL</name>
<sequence>MTQPPLRRLLDLPGIDDLELKALMKPRAADPDELPEFPEIAEAADAVARAAFGLTPDEAAAVQRPADWDPIERLDPADMAEAFAAEGWDVTDARRKPLRMLAHWALPLALAMRGVAGALPFHAEPDQPVTDWGSNLKAEATRFRKR</sequence>
<dbReference type="Proteomes" id="UP001156921">
    <property type="component" value="Unassembled WGS sequence"/>
</dbReference>
<reference evidence="2" key="1">
    <citation type="journal article" date="2019" name="Int. J. Syst. Evol. Microbiol.">
        <title>The Global Catalogue of Microorganisms (GCM) 10K type strain sequencing project: providing services to taxonomists for standard genome sequencing and annotation.</title>
        <authorList>
            <consortium name="The Broad Institute Genomics Platform"/>
            <consortium name="The Broad Institute Genome Sequencing Center for Infectious Disease"/>
            <person name="Wu L."/>
            <person name="Ma J."/>
        </authorList>
    </citation>
    <scope>NUCLEOTIDE SEQUENCE [LARGE SCALE GENOMIC DNA]</scope>
    <source>
        <strain evidence="2">NBRC 110107</strain>
    </source>
</reference>
<evidence type="ECO:0000313" key="1">
    <source>
        <dbReference type="EMBL" id="GLS02642.1"/>
    </source>
</evidence>
<dbReference type="EMBL" id="BSOY01000087">
    <property type="protein sequence ID" value="GLS02642.1"/>
    <property type="molecule type" value="Genomic_DNA"/>
</dbReference>
<organism evidence="1 2">
    <name type="scientific">Brevundimonas denitrificans</name>
    <dbReference type="NCBI Taxonomy" id="1443434"/>
    <lineage>
        <taxon>Bacteria</taxon>
        <taxon>Pseudomonadati</taxon>
        <taxon>Pseudomonadota</taxon>
        <taxon>Alphaproteobacteria</taxon>
        <taxon>Caulobacterales</taxon>
        <taxon>Caulobacteraceae</taxon>
        <taxon>Brevundimonas</taxon>
    </lineage>
</organism>